<proteinExistence type="predicted"/>
<dbReference type="PANTHER" id="PTHR46405">
    <property type="entry name" value="OS05G0141500 PROTEIN"/>
    <property type="match status" value="1"/>
</dbReference>
<organism evidence="5 6">
    <name type="scientific">Carex littledalei</name>
    <dbReference type="NCBI Taxonomy" id="544730"/>
    <lineage>
        <taxon>Eukaryota</taxon>
        <taxon>Viridiplantae</taxon>
        <taxon>Streptophyta</taxon>
        <taxon>Embryophyta</taxon>
        <taxon>Tracheophyta</taxon>
        <taxon>Spermatophyta</taxon>
        <taxon>Magnoliopsida</taxon>
        <taxon>Liliopsida</taxon>
        <taxon>Poales</taxon>
        <taxon>Cyperaceae</taxon>
        <taxon>Cyperoideae</taxon>
        <taxon>Cariceae</taxon>
        <taxon>Carex</taxon>
        <taxon>Carex subgen. Euthyceras</taxon>
    </lineage>
</organism>
<dbReference type="InterPro" id="IPR046934">
    <property type="entry name" value="PIR2-like"/>
</dbReference>
<dbReference type="SUPFAM" id="SSF57850">
    <property type="entry name" value="RING/U-box"/>
    <property type="match status" value="1"/>
</dbReference>
<dbReference type="InterPro" id="IPR013083">
    <property type="entry name" value="Znf_RING/FYVE/PHD"/>
</dbReference>
<dbReference type="PROSITE" id="PS50089">
    <property type="entry name" value="ZF_RING_2"/>
    <property type="match status" value="1"/>
</dbReference>
<feature type="region of interest" description="Disordered" evidence="3">
    <location>
        <begin position="1"/>
        <end position="45"/>
    </location>
</feature>
<evidence type="ECO:0000313" key="5">
    <source>
        <dbReference type="EMBL" id="KAF3334763.1"/>
    </source>
</evidence>
<dbReference type="PANTHER" id="PTHR46405:SF2">
    <property type="entry name" value="OS05G0141500 PROTEIN"/>
    <property type="match status" value="1"/>
</dbReference>
<dbReference type="Pfam" id="PF13920">
    <property type="entry name" value="zf-C3HC4_3"/>
    <property type="match status" value="1"/>
</dbReference>
<feature type="region of interest" description="Disordered" evidence="3">
    <location>
        <begin position="233"/>
        <end position="256"/>
    </location>
</feature>
<name>A0A833RHG6_9POAL</name>
<feature type="compositionally biased region" description="Polar residues" evidence="3">
    <location>
        <begin position="429"/>
        <end position="456"/>
    </location>
</feature>
<dbReference type="GO" id="GO:0008270">
    <property type="term" value="F:zinc ion binding"/>
    <property type="evidence" value="ECO:0007669"/>
    <property type="project" value="UniProtKB-KW"/>
</dbReference>
<dbReference type="Pfam" id="PF20235">
    <property type="entry name" value="PIR2-like_helical"/>
    <property type="match status" value="1"/>
</dbReference>
<protein>
    <submittedName>
        <fullName evidence="5">Putative E3 ubiquitin-protein ligase RF298</fullName>
    </submittedName>
</protein>
<keyword evidence="1" id="KW-0862">Zinc</keyword>
<keyword evidence="1" id="KW-0863">Zinc-finger</keyword>
<accession>A0A833RHG6</accession>
<keyword evidence="6" id="KW-1185">Reference proteome</keyword>
<sequence length="851" mass="93643">MASAVARATNTVPSSLSIQDKMTRNKRKFRTDQSSPDSVVPVYPLRPTDCPNYGPPSNEKGTDSFNLEHLASMCDMCKHLMCAPEEGLEWEDGFNDADWSELTETRLEEILISNIDMIFKNAINVVSSYGYPEDAARNAVLTAGARDNSKEPLSALVDSALAVLRGDKELNLSSNFDEDLEKTEKSVLARMVALVTESQPFFSRGDAMWCLLICDMSVPRACTVDYDPSNPIESGSSSVTLPVNETNVSGSQSNVPCEMPKVLGLPTVPNGRPPSIPSNVWSVISNLKPDDNPNSSDHSKSLKEGGKKSGGNLKKDSMLRNKSISLEKSLRALGSKAASKGCKHGVPGNLVLDRKCKYTASDSTSGITVKSTFKLSKIVGGGVLRKDTVLDLSFHATKASSSTTNSTNNTSTSAPTASISTPSVAPTTDTELSLSLQSTSPATASANVKGTANGNVNADAKANPDTKTTGKAVDPGNTGHEGGKSWKDWVPQNRKDEVAAKLLPHMRELQAQIQDWTDWAQQKVMQATRRLVKDKEELQVLRQERDEEGRLHEERKSLEESTKKKLAEMEAAIAKAAGQVEKANTAARRLEMENAHLRLEMEAAKMQAAVSAATCRELSKNEMNSLKKFETWESERALMKEELLDEKDKMSRLQHLFHQLKQHFLQVQGCVKQEEKEKTERLARLNSQKKEKEHIETAARAEENALMVKSENEMQRFKSEIRELEQQIQQLRSADASSKMAAPRWAPPDSRSYAARLAQGKNGIINGNRATAAIKSRMERMVLVGPGEDEVQRERECVMCLSEEMAVVFLPCAHQVVCVSCNQMHESQGMKDCPSCRSLILRRILVRSSNS</sequence>
<reference evidence="5" key="1">
    <citation type="submission" date="2020-01" db="EMBL/GenBank/DDBJ databases">
        <title>Genome sequence of Kobresia littledalei, the first chromosome-level genome in the family Cyperaceae.</title>
        <authorList>
            <person name="Qu G."/>
        </authorList>
    </citation>
    <scope>NUCLEOTIDE SEQUENCE</scope>
    <source>
        <strain evidence="5">C.B.Clarke</strain>
        <tissue evidence="5">Leaf</tissue>
    </source>
</reference>
<keyword evidence="1" id="KW-0479">Metal-binding</keyword>
<dbReference type="EMBL" id="SWLB01000009">
    <property type="protein sequence ID" value="KAF3334763.1"/>
    <property type="molecule type" value="Genomic_DNA"/>
</dbReference>
<dbReference type="Gene3D" id="3.30.40.10">
    <property type="entry name" value="Zinc/RING finger domain, C3HC4 (zinc finger)"/>
    <property type="match status" value="1"/>
</dbReference>
<dbReference type="InterPro" id="IPR001841">
    <property type="entry name" value="Znf_RING"/>
</dbReference>
<feature type="region of interest" description="Disordered" evidence="3">
    <location>
        <begin position="279"/>
        <end position="321"/>
    </location>
</feature>
<feature type="region of interest" description="Disordered" evidence="3">
    <location>
        <begin position="543"/>
        <end position="563"/>
    </location>
</feature>
<feature type="region of interest" description="Disordered" evidence="3">
    <location>
        <begin position="398"/>
        <end position="488"/>
    </location>
</feature>
<feature type="compositionally biased region" description="Low complexity" evidence="3">
    <location>
        <begin position="398"/>
        <end position="428"/>
    </location>
</feature>
<dbReference type="Proteomes" id="UP000623129">
    <property type="component" value="Unassembled WGS sequence"/>
</dbReference>
<feature type="domain" description="RING-type" evidence="4">
    <location>
        <begin position="797"/>
        <end position="837"/>
    </location>
</feature>
<dbReference type="CDD" id="cd23128">
    <property type="entry name" value="RING-HC_MIP1-like"/>
    <property type="match status" value="1"/>
</dbReference>
<dbReference type="AlphaFoldDB" id="A0A833RHG6"/>
<feature type="compositionally biased region" description="Basic and acidic residues" evidence="3">
    <location>
        <begin position="297"/>
        <end position="319"/>
    </location>
</feature>
<feature type="compositionally biased region" description="Polar residues" evidence="3">
    <location>
        <begin position="8"/>
        <end position="20"/>
    </location>
</feature>
<evidence type="ECO:0000259" key="4">
    <source>
        <dbReference type="PROSITE" id="PS50089"/>
    </source>
</evidence>
<feature type="compositionally biased region" description="Polar residues" evidence="3">
    <location>
        <begin position="233"/>
        <end position="255"/>
    </location>
</feature>
<evidence type="ECO:0000313" key="6">
    <source>
        <dbReference type="Proteomes" id="UP000623129"/>
    </source>
</evidence>
<feature type="coiled-coil region" evidence="2">
    <location>
        <begin position="672"/>
        <end position="734"/>
    </location>
</feature>
<dbReference type="OrthoDB" id="774873at2759"/>
<evidence type="ECO:0000256" key="2">
    <source>
        <dbReference type="SAM" id="Coils"/>
    </source>
</evidence>
<evidence type="ECO:0000256" key="3">
    <source>
        <dbReference type="SAM" id="MobiDB-lite"/>
    </source>
</evidence>
<comment type="caution">
    <text evidence="5">The sequence shown here is derived from an EMBL/GenBank/DDBJ whole genome shotgun (WGS) entry which is preliminary data.</text>
</comment>
<dbReference type="InterPro" id="IPR046527">
    <property type="entry name" value="PIR2-like_helical"/>
</dbReference>
<keyword evidence="2" id="KW-0175">Coiled coil</keyword>
<evidence type="ECO:0000256" key="1">
    <source>
        <dbReference type="PROSITE-ProRule" id="PRU00175"/>
    </source>
</evidence>
<gene>
    <name evidence="5" type="ORF">FCM35_KLT21367</name>
</gene>